<accession>A0A9X2YRP7</accession>
<dbReference type="AlphaFoldDB" id="A0A9X2YRP7"/>
<comment type="caution">
    <text evidence="1">The sequence shown here is derived from an EMBL/GenBank/DDBJ whole genome shotgun (WGS) entry which is preliminary data.</text>
</comment>
<evidence type="ECO:0000313" key="1">
    <source>
        <dbReference type="EMBL" id="MCV7424377.1"/>
    </source>
</evidence>
<name>A0A9X2YRP7_9MYCO</name>
<dbReference type="Proteomes" id="UP001141629">
    <property type="component" value="Unassembled WGS sequence"/>
</dbReference>
<reference evidence="1" key="1">
    <citation type="submission" date="2020-07" db="EMBL/GenBank/DDBJ databases">
        <authorList>
            <person name="Pettersson B.M.F."/>
            <person name="Behra P.R.K."/>
            <person name="Ramesh M."/>
            <person name="Das S."/>
            <person name="Dasgupta S."/>
            <person name="Kirsebom L.A."/>
        </authorList>
    </citation>
    <scope>NUCLEOTIDE SEQUENCE</scope>
    <source>
        <strain evidence="1">DSM 44838</strain>
    </source>
</reference>
<proteinExistence type="predicted"/>
<protein>
    <submittedName>
        <fullName evidence="1">Uncharacterized protein</fullName>
    </submittedName>
</protein>
<reference evidence="1" key="2">
    <citation type="journal article" date="2022" name="BMC Genomics">
        <title>Comparative genome analysis of mycobacteria focusing on tRNA and non-coding RNA.</title>
        <authorList>
            <person name="Behra P.R.K."/>
            <person name="Pettersson B.M.F."/>
            <person name="Ramesh M."/>
            <person name="Das S."/>
            <person name="Dasgupta S."/>
            <person name="Kirsebom L.A."/>
        </authorList>
    </citation>
    <scope>NUCLEOTIDE SEQUENCE</scope>
    <source>
        <strain evidence="1">DSM 44838</strain>
    </source>
</reference>
<gene>
    <name evidence="1" type="ORF">H7K45_27910</name>
</gene>
<dbReference type="EMBL" id="JACKVK010000014">
    <property type="protein sequence ID" value="MCV7424377.1"/>
    <property type="molecule type" value="Genomic_DNA"/>
</dbReference>
<organism evidence="1 2">
    <name type="scientific">Mycobacterium yunnanensis</name>
    <dbReference type="NCBI Taxonomy" id="368477"/>
    <lineage>
        <taxon>Bacteria</taxon>
        <taxon>Bacillati</taxon>
        <taxon>Actinomycetota</taxon>
        <taxon>Actinomycetes</taxon>
        <taxon>Mycobacteriales</taxon>
        <taxon>Mycobacteriaceae</taxon>
        <taxon>Mycobacterium</taxon>
    </lineage>
</organism>
<keyword evidence="2" id="KW-1185">Reference proteome</keyword>
<evidence type="ECO:0000313" key="2">
    <source>
        <dbReference type="Proteomes" id="UP001141629"/>
    </source>
</evidence>
<dbReference type="RefSeq" id="WP_263999443.1">
    <property type="nucleotide sequence ID" value="NZ_JACKVK010000014.1"/>
</dbReference>
<sequence>MSAGEQSLWERAREAAQVIDEVFQRDPWSPVRDSWAEELRAVADQWERAAAEEEAREQLADDLAASMYGSLEWNHSDGVRWRDVPEDSGVRARYLRAARDLLMSFDVRQVEVPF</sequence>